<evidence type="ECO:0000313" key="2">
    <source>
        <dbReference type="EMBL" id="TCN25774.1"/>
    </source>
</evidence>
<dbReference type="EMBL" id="SLVV01000005">
    <property type="protein sequence ID" value="TCN25774.1"/>
    <property type="molecule type" value="Genomic_DNA"/>
</dbReference>
<evidence type="ECO:0000313" key="3">
    <source>
        <dbReference type="Proteomes" id="UP000295689"/>
    </source>
</evidence>
<accession>A0A4R2BIM2</accession>
<keyword evidence="3" id="KW-1185">Reference proteome</keyword>
<keyword evidence="1" id="KW-0812">Transmembrane</keyword>
<feature type="transmembrane region" description="Helical" evidence="1">
    <location>
        <begin position="7"/>
        <end position="24"/>
    </location>
</feature>
<dbReference type="Proteomes" id="UP000295689">
    <property type="component" value="Unassembled WGS sequence"/>
</dbReference>
<feature type="transmembrane region" description="Helical" evidence="1">
    <location>
        <begin position="58"/>
        <end position="79"/>
    </location>
</feature>
<organism evidence="2 3">
    <name type="scientific">Mesobacillus foraminis</name>
    <dbReference type="NCBI Taxonomy" id="279826"/>
    <lineage>
        <taxon>Bacteria</taxon>
        <taxon>Bacillati</taxon>
        <taxon>Bacillota</taxon>
        <taxon>Bacilli</taxon>
        <taxon>Bacillales</taxon>
        <taxon>Bacillaceae</taxon>
        <taxon>Mesobacillus</taxon>
    </lineage>
</organism>
<sequence>MKVYSVIIVQLMIWSGYTFLEWLSKHDHPIYNVIMFLVFFYLAVIFGNYIMKSARRTLFTTFVSLGLYASLQLALSLFIH</sequence>
<dbReference type="AlphaFoldDB" id="A0A4R2BIM2"/>
<feature type="transmembrane region" description="Helical" evidence="1">
    <location>
        <begin position="30"/>
        <end position="51"/>
    </location>
</feature>
<gene>
    <name evidence="2" type="ORF">EV146_105437</name>
</gene>
<keyword evidence="1" id="KW-0472">Membrane</keyword>
<reference evidence="2 3" key="1">
    <citation type="journal article" date="2015" name="Stand. Genomic Sci.">
        <title>Genomic Encyclopedia of Bacterial and Archaeal Type Strains, Phase III: the genomes of soil and plant-associated and newly described type strains.</title>
        <authorList>
            <person name="Whitman W.B."/>
            <person name="Woyke T."/>
            <person name="Klenk H.P."/>
            <person name="Zhou Y."/>
            <person name="Lilburn T.G."/>
            <person name="Beck B.J."/>
            <person name="De Vos P."/>
            <person name="Vandamme P."/>
            <person name="Eisen J.A."/>
            <person name="Garrity G."/>
            <person name="Hugenholtz P."/>
            <person name="Kyrpides N.C."/>
        </authorList>
    </citation>
    <scope>NUCLEOTIDE SEQUENCE [LARGE SCALE GENOMIC DNA]</scope>
    <source>
        <strain evidence="2 3">CV53</strain>
    </source>
</reference>
<proteinExistence type="predicted"/>
<name>A0A4R2BIM2_9BACI</name>
<protein>
    <submittedName>
        <fullName evidence="2">Uncharacterized protein</fullName>
    </submittedName>
</protein>
<keyword evidence="1" id="KW-1133">Transmembrane helix</keyword>
<evidence type="ECO:0000256" key="1">
    <source>
        <dbReference type="SAM" id="Phobius"/>
    </source>
</evidence>
<comment type="caution">
    <text evidence="2">The sequence shown here is derived from an EMBL/GenBank/DDBJ whole genome shotgun (WGS) entry which is preliminary data.</text>
</comment>